<keyword evidence="2" id="KW-1185">Reference proteome</keyword>
<name>A0AAW0PJ24_9GOBI</name>
<sequence length="148" mass="16506">MCVGTGWSGKDHGGFSPNVVCPVATGSKDQLSQGGSLVPGIRLKRSLKQYFSDTFSCIHTMADFISKRSEWIKKREEEAKEMRIEGLSKYKDEAALRKGLEPTLEGLKEMENFLEAMEKLAVTSVQVFEENQVVQLSEDTDLESVRGL</sequence>
<reference evidence="2" key="1">
    <citation type="submission" date="2024-04" db="EMBL/GenBank/DDBJ databases">
        <title>Salinicola lusitanus LLJ914,a marine bacterium isolated from the Okinawa Trough.</title>
        <authorList>
            <person name="Li J."/>
        </authorList>
    </citation>
    <scope>NUCLEOTIDE SEQUENCE [LARGE SCALE GENOMIC DNA]</scope>
</reference>
<dbReference type="EMBL" id="JBBPFD010000004">
    <property type="protein sequence ID" value="KAK7929813.1"/>
    <property type="molecule type" value="Genomic_DNA"/>
</dbReference>
<protein>
    <submittedName>
        <fullName evidence="1">Uncharacterized protein</fullName>
    </submittedName>
</protein>
<gene>
    <name evidence="1" type="ORF">WMY93_006208</name>
</gene>
<evidence type="ECO:0000313" key="1">
    <source>
        <dbReference type="EMBL" id="KAK7929813.1"/>
    </source>
</evidence>
<dbReference type="Proteomes" id="UP001460270">
    <property type="component" value="Unassembled WGS sequence"/>
</dbReference>
<proteinExistence type="predicted"/>
<evidence type="ECO:0000313" key="2">
    <source>
        <dbReference type="Proteomes" id="UP001460270"/>
    </source>
</evidence>
<accession>A0AAW0PJ24</accession>
<organism evidence="1 2">
    <name type="scientific">Mugilogobius chulae</name>
    <name type="common">yellowstripe goby</name>
    <dbReference type="NCBI Taxonomy" id="88201"/>
    <lineage>
        <taxon>Eukaryota</taxon>
        <taxon>Metazoa</taxon>
        <taxon>Chordata</taxon>
        <taxon>Craniata</taxon>
        <taxon>Vertebrata</taxon>
        <taxon>Euteleostomi</taxon>
        <taxon>Actinopterygii</taxon>
        <taxon>Neopterygii</taxon>
        <taxon>Teleostei</taxon>
        <taxon>Neoteleostei</taxon>
        <taxon>Acanthomorphata</taxon>
        <taxon>Gobiaria</taxon>
        <taxon>Gobiiformes</taxon>
        <taxon>Gobioidei</taxon>
        <taxon>Gobiidae</taxon>
        <taxon>Gobionellinae</taxon>
        <taxon>Mugilogobius</taxon>
    </lineage>
</organism>
<comment type="caution">
    <text evidence="1">The sequence shown here is derived from an EMBL/GenBank/DDBJ whole genome shotgun (WGS) entry which is preliminary data.</text>
</comment>
<dbReference type="AlphaFoldDB" id="A0AAW0PJ24"/>